<gene>
    <name evidence="2" type="ORF">H9726_07370</name>
</gene>
<evidence type="ECO:0000256" key="1">
    <source>
        <dbReference type="SAM" id="Phobius"/>
    </source>
</evidence>
<keyword evidence="1" id="KW-1133">Transmembrane helix</keyword>
<dbReference type="EMBL" id="DXCF01000037">
    <property type="protein sequence ID" value="HIZ10292.1"/>
    <property type="molecule type" value="Genomic_DNA"/>
</dbReference>
<protein>
    <submittedName>
        <fullName evidence="2">DUF3267 domain-containing protein</fullName>
    </submittedName>
</protein>
<evidence type="ECO:0000313" key="3">
    <source>
        <dbReference type="Proteomes" id="UP000824025"/>
    </source>
</evidence>
<keyword evidence="1" id="KW-0812">Transmembrane</keyword>
<sequence length="199" mass="21454">MRGKEKKPPALLFEEQCARLAAQGYAVKDRTVGLLAANVYGILTALPFAAAGVLAFVFSPLPARHMLSFPADLLLFAVLLLLSVPVHEGLHALFWAAARGSFAGIRFGFYARALTPYCACGFPMRRAQYLAGVLAPFLFLGAGVCVAACLTGYWALCALGVFGVVSAGADLFVSFRLLFAKGRYFLDHPERCGFFSFSR</sequence>
<keyword evidence="1" id="KW-0472">Membrane</keyword>
<feature type="transmembrane region" description="Helical" evidence="1">
    <location>
        <begin position="159"/>
        <end position="179"/>
    </location>
</feature>
<evidence type="ECO:0000313" key="2">
    <source>
        <dbReference type="EMBL" id="HIZ10292.1"/>
    </source>
</evidence>
<organism evidence="2 3">
    <name type="scientific">Candidatus Borkfalkia avicola</name>
    <dbReference type="NCBI Taxonomy" id="2838503"/>
    <lineage>
        <taxon>Bacteria</taxon>
        <taxon>Bacillati</taxon>
        <taxon>Bacillota</taxon>
        <taxon>Clostridia</taxon>
        <taxon>Christensenellales</taxon>
        <taxon>Christensenellaceae</taxon>
        <taxon>Candidatus Borkfalkia</taxon>
    </lineage>
</organism>
<reference evidence="2" key="1">
    <citation type="journal article" date="2021" name="PeerJ">
        <title>Extensive microbial diversity within the chicken gut microbiome revealed by metagenomics and culture.</title>
        <authorList>
            <person name="Gilroy R."/>
            <person name="Ravi A."/>
            <person name="Getino M."/>
            <person name="Pursley I."/>
            <person name="Horton D.L."/>
            <person name="Alikhan N.F."/>
            <person name="Baker D."/>
            <person name="Gharbi K."/>
            <person name="Hall N."/>
            <person name="Watson M."/>
            <person name="Adriaenssens E.M."/>
            <person name="Foster-Nyarko E."/>
            <person name="Jarju S."/>
            <person name="Secka A."/>
            <person name="Antonio M."/>
            <person name="Oren A."/>
            <person name="Chaudhuri R.R."/>
            <person name="La Ragione R."/>
            <person name="Hildebrand F."/>
            <person name="Pallen M.J."/>
        </authorList>
    </citation>
    <scope>NUCLEOTIDE SEQUENCE</scope>
    <source>
        <strain evidence="2">CHK192-19661</strain>
    </source>
</reference>
<dbReference type="Pfam" id="PF11667">
    <property type="entry name" value="DUF3267"/>
    <property type="match status" value="1"/>
</dbReference>
<dbReference type="Proteomes" id="UP000824025">
    <property type="component" value="Unassembled WGS sequence"/>
</dbReference>
<dbReference type="AlphaFoldDB" id="A0A9D2D7Z5"/>
<proteinExistence type="predicted"/>
<feature type="transmembrane region" description="Helical" evidence="1">
    <location>
        <begin position="129"/>
        <end position="153"/>
    </location>
</feature>
<feature type="transmembrane region" description="Helical" evidence="1">
    <location>
        <begin position="39"/>
        <end position="59"/>
    </location>
</feature>
<dbReference type="InterPro" id="IPR021683">
    <property type="entry name" value="DUF3267"/>
</dbReference>
<comment type="caution">
    <text evidence="2">The sequence shown here is derived from an EMBL/GenBank/DDBJ whole genome shotgun (WGS) entry which is preliminary data.</text>
</comment>
<feature type="transmembrane region" description="Helical" evidence="1">
    <location>
        <begin position="66"/>
        <end position="86"/>
    </location>
</feature>
<accession>A0A9D2D7Z5</accession>
<name>A0A9D2D7Z5_9FIRM</name>
<reference evidence="2" key="2">
    <citation type="submission" date="2021-04" db="EMBL/GenBank/DDBJ databases">
        <authorList>
            <person name="Gilroy R."/>
        </authorList>
    </citation>
    <scope>NUCLEOTIDE SEQUENCE</scope>
    <source>
        <strain evidence="2">CHK192-19661</strain>
    </source>
</reference>